<comment type="cofactor">
    <cofactor evidence="1">
        <name>Mg(2+)</name>
        <dbReference type="ChEBI" id="CHEBI:18420"/>
    </cofactor>
</comment>
<dbReference type="Gene3D" id="3.90.79.10">
    <property type="entry name" value="Nucleoside Triphosphate Pyrophosphohydrolase"/>
    <property type="match status" value="1"/>
</dbReference>
<dbReference type="OrthoDB" id="9791656at2"/>
<keyword evidence="9" id="KW-1185">Reference proteome</keyword>
<dbReference type="AlphaFoldDB" id="A0A4U0PZB2"/>
<dbReference type="InterPro" id="IPR015797">
    <property type="entry name" value="NUDIX_hydrolase-like_dom_sf"/>
</dbReference>
<evidence type="ECO:0000256" key="6">
    <source>
        <dbReference type="ARBA" id="ARBA00023027"/>
    </source>
</evidence>
<protein>
    <recommendedName>
        <fullName evidence="2">NAD(+) diphosphatase</fullName>
        <ecNumber evidence="2">3.6.1.22</ecNumber>
    </recommendedName>
</protein>
<evidence type="ECO:0000256" key="3">
    <source>
        <dbReference type="ARBA" id="ARBA00022723"/>
    </source>
</evidence>
<dbReference type="Pfam" id="PF00293">
    <property type="entry name" value="NUDIX"/>
    <property type="match status" value="1"/>
</dbReference>
<proteinExistence type="predicted"/>
<evidence type="ECO:0000256" key="5">
    <source>
        <dbReference type="ARBA" id="ARBA00022842"/>
    </source>
</evidence>
<keyword evidence="5" id="KW-0460">Magnesium</keyword>
<keyword evidence="4 8" id="KW-0378">Hydrolase</keyword>
<dbReference type="Proteomes" id="UP000310016">
    <property type="component" value="Unassembled WGS sequence"/>
</dbReference>
<evidence type="ECO:0000256" key="2">
    <source>
        <dbReference type="ARBA" id="ARBA00012381"/>
    </source>
</evidence>
<reference evidence="8 9" key="1">
    <citation type="submission" date="2019-04" db="EMBL/GenBank/DDBJ databases">
        <title>Chitiniphilus eburnea sp. nov., a novel chitinolytic bacterium isolated from aquaculture sludge.</title>
        <authorList>
            <person name="Sheng M."/>
        </authorList>
    </citation>
    <scope>NUCLEOTIDE SEQUENCE [LARGE SCALE GENOMIC DNA]</scope>
    <source>
        <strain evidence="8 9">HX-2-15</strain>
    </source>
</reference>
<dbReference type="PANTHER" id="PTHR11383">
    <property type="entry name" value="NUCLEOSIDE DIPHOSPHATE-LINKED MOIETY X MOTIF 13"/>
    <property type="match status" value="1"/>
</dbReference>
<dbReference type="InterPro" id="IPR000086">
    <property type="entry name" value="NUDIX_hydrolase_dom"/>
</dbReference>
<dbReference type="GO" id="GO:0046872">
    <property type="term" value="F:metal ion binding"/>
    <property type="evidence" value="ECO:0007669"/>
    <property type="project" value="UniProtKB-KW"/>
</dbReference>
<gene>
    <name evidence="8" type="primary">nudC</name>
    <name evidence="8" type="ORF">FAZ21_12400</name>
</gene>
<dbReference type="PANTHER" id="PTHR11383:SF3">
    <property type="entry name" value="NAD(P)H PYROPHOSPHATASE NUDT13, MITOCHONDRIAL"/>
    <property type="match status" value="1"/>
</dbReference>
<keyword evidence="6" id="KW-0520">NAD</keyword>
<evidence type="ECO:0000313" key="9">
    <source>
        <dbReference type="Proteomes" id="UP000310016"/>
    </source>
</evidence>
<comment type="caution">
    <text evidence="8">The sequence shown here is derived from an EMBL/GenBank/DDBJ whole genome shotgun (WGS) entry which is preliminary data.</text>
</comment>
<dbReference type="Gene3D" id="3.90.79.20">
    <property type="match status" value="1"/>
</dbReference>
<dbReference type="SUPFAM" id="SSF55811">
    <property type="entry name" value="Nudix"/>
    <property type="match status" value="2"/>
</dbReference>
<keyword evidence="3" id="KW-0479">Metal-binding</keyword>
<organism evidence="8 9">
    <name type="scientific">Chitiniphilus eburneus</name>
    <dbReference type="NCBI Taxonomy" id="2571148"/>
    <lineage>
        <taxon>Bacteria</taxon>
        <taxon>Pseudomonadati</taxon>
        <taxon>Pseudomonadota</taxon>
        <taxon>Betaproteobacteria</taxon>
        <taxon>Neisseriales</taxon>
        <taxon>Chitinibacteraceae</taxon>
        <taxon>Chitiniphilus</taxon>
    </lineage>
</organism>
<evidence type="ECO:0000256" key="1">
    <source>
        <dbReference type="ARBA" id="ARBA00001946"/>
    </source>
</evidence>
<evidence type="ECO:0000313" key="8">
    <source>
        <dbReference type="EMBL" id="TJZ73012.1"/>
    </source>
</evidence>
<dbReference type="InterPro" id="IPR049734">
    <property type="entry name" value="NudC-like_C"/>
</dbReference>
<dbReference type="EC" id="3.6.1.22" evidence="2"/>
<evidence type="ECO:0000259" key="7">
    <source>
        <dbReference type="PROSITE" id="PS51462"/>
    </source>
</evidence>
<dbReference type="PROSITE" id="PS51462">
    <property type="entry name" value="NUDIX"/>
    <property type="match status" value="1"/>
</dbReference>
<dbReference type="InterPro" id="IPR015376">
    <property type="entry name" value="Znr_NADH_PPase"/>
</dbReference>
<dbReference type="GO" id="GO:0016787">
    <property type="term" value="F:hydrolase activity"/>
    <property type="evidence" value="ECO:0007669"/>
    <property type="project" value="UniProtKB-KW"/>
</dbReference>
<evidence type="ECO:0000256" key="4">
    <source>
        <dbReference type="ARBA" id="ARBA00022801"/>
    </source>
</evidence>
<dbReference type="PROSITE" id="PS00893">
    <property type="entry name" value="NUDIX_BOX"/>
    <property type="match status" value="1"/>
</dbReference>
<dbReference type="CDD" id="cd03429">
    <property type="entry name" value="NUDIX_NADH_pyrophosphatase_Nudt13"/>
    <property type="match status" value="1"/>
</dbReference>
<dbReference type="RefSeq" id="WP_136773756.1">
    <property type="nucleotide sequence ID" value="NZ_CP156074.1"/>
</dbReference>
<accession>A0A4U0PZB2</accession>
<feature type="domain" description="Nudix hydrolase" evidence="7">
    <location>
        <begin position="138"/>
        <end position="261"/>
    </location>
</feature>
<sequence>MLPDSFQPQYRLLSQPLPDALTLSFAGDALLLGEGRLASLALLPPPETLLWIGDYQGRPVQVAGWRGLDALPAGIAAHALRGSYGLLDEAAWLMAGRASQLLTFHRTHAYCGVCGGATQPVPDEASRRCPACGHQVWPRVSPAMMVLIRRGRDLLLARSPHFRSGVYSALAGFVEPGESLEACAHRETMEEVGVRIANLRWFGSQSWAFPHSLMLAFEADYVSGDIVPEAGEIEDARWFSPERLPELPSPGSIAYRLIRAALER</sequence>
<name>A0A4U0PZB2_9NEIS</name>
<dbReference type="NCBIfam" id="NF001299">
    <property type="entry name" value="PRK00241.1"/>
    <property type="match status" value="1"/>
</dbReference>
<dbReference type="EMBL" id="SUMF01000013">
    <property type="protein sequence ID" value="TJZ73012.1"/>
    <property type="molecule type" value="Genomic_DNA"/>
</dbReference>
<dbReference type="Pfam" id="PF09297">
    <property type="entry name" value="Zn_ribbon_NUD"/>
    <property type="match status" value="1"/>
</dbReference>
<dbReference type="InterPro" id="IPR020084">
    <property type="entry name" value="NUDIX_hydrolase_CS"/>
</dbReference>